<organism evidence="3 4">
    <name type="scientific">Shewanella schlegeliana</name>
    <dbReference type="NCBI Taxonomy" id="190308"/>
    <lineage>
        <taxon>Bacteria</taxon>
        <taxon>Pseudomonadati</taxon>
        <taxon>Pseudomonadota</taxon>
        <taxon>Gammaproteobacteria</taxon>
        <taxon>Alteromonadales</taxon>
        <taxon>Shewanellaceae</taxon>
        <taxon>Shewanella</taxon>
    </lineage>
</organism>
<dbReference type="InterPro" id="IPR006143">
    <property type="entry name" value="RND_pump_MFP"/>
</dbReference>
<reference evidence="3 4" key="1">
    <citation type="submission" date="2021-01" db="EMBL/GenBank/DDBJ databases">
        <title>Genome sequence of Shewanella schlegeliana JCM 11561.</title>
        <authorList>
            <person name="Zhang H."/>
            <person name="Li C."/>
        </authorList>
    </citation>
    <scope>NUCLEOTIDE SEQUENCE [LARGE SCALE GENOMIC DNA]</scope>
    <source>
        <strain evidence="3 4">JCM 11561</strain>
    </source>
</reference>
<protein>
    <submittedName>
        <fullName evidence="3">Efflux RND transporter periplasmic adaptor subunit</fullName>
    </submittedName>
</protein>
<keyword evidence="2" id="KW-0732">Signal</keyword>
<feature type="chain" id="PRO_5046070467" evidence="2">
    <location>
        <begin position="23"/>
        <end position="353"/>
    </location>
</feature>
<dbReference type="EMBL" id="JAESVD010000008">
    <property type="protein sequence ID" value="MBL4914313.1"/>
    <property type="molecule type" value="Genomic_DNA"/>
</dbReference>
<keyword evidence="4" id="KW-1185">Reference proteome</keyword>
<dbReference type="Gene3D" id="2.40.420.20">
    <property type="match status" value="1"/>
</dbReference>
<dbReference type="Gene3D" id="2.40.30.170">
    <property type="match status" value="1"/>
</dbReference>
<dbReference type="PANTHER" id="PTHR30469">
    <property type="entry name" value="MULTIDRUG RESISTANCE PROTEIN MDTA"/>
    <property type="match status" value="1"/>
</dbReference>
<dbReference type="Gene3D" id="2.40.50.100">
    <property type="match status" value="1"/>
</dbReference>
<evidence type="ECO:0000313" key="3">
    <source>
        <dbReference type="EMBL" id="MBL4914313.1"/>
    </source>
</evidence>
<evidence type="ECO:0000313" key="4">
    <source>
        <dbReference type="Proteomes" id="UP000604898"/>
    </source>
</evidence>
<feature type="signal peptide" evidence="2">
    <location>
        <begin position="1"/>
        <end position="22"/>
    </location>
</feature>
<dbReference type="RefSeq" id="WP_202722569.1">
    <property type="nucleotide sequence ID" value="NZ_BPEX01000035.1"/>
</dbReference>
<name>A0ABS1T0J8_9GAMM</name>
<evidence type="ECO:0000256" key="2">
    <source>
        <dbReference type="SAM" id="SignalP"/>
    </source>
</evidence>
<dbReference type="NCBIfam" id="TIGR01730">
    <property type="entry name" value="RND_mfp"/>
    <property type="match status" value="1"/>
</dbReference>
<sequence>MKKRSLASIFIISSINATHCYAAENTIDTNLTQVSVTPAQYSPIFQTKTYSTALIASERVQVIALTTGYLEKKFVRNGQTVTEGDVIVKLEDIDYTINHQEAMANLALASAQLKEAKSAYERGIKVRKHGDIAESTFDKMEAAYESAKAQQSLAKAYEKRALVELERTQIRSTTNGKITSLYVDEGQALNRGEPISYIVNDAHIDAVIELPSNDPFIQNIHNLTAKLIVNNQAYSTDGELYAIDGAIDPKKGSLKISYRFDNNGELLDGQYAKVVLSNTTPKGNIAIPQASVLTDREGKFVYLVVDNKVVIKRVNSLGTNELHELIEGVNQGDSVITSPTIKLYPGLDVSIKG</sequence>
<dbReference type="Gene3D" id="1.10.287.470">
    <property type="entry name" value="Helix hairpin bin"/>
    <property type="match status" value="1"/>
</dbReference>
<proteinExistence type="inferred from homology"/>
<accession>A0ABS1T0J8</accession>
<gene>
    <name evidence="3" type="ORF">JMA39_14485</name>
</gene>
<evidence type="ECO:0000256" key="1">
    <source>
        <dbReference type="ARBA" id="ARBA00009477"/>
    </source>
</evidence>
<dbReference type="SUPFAM" id="SSF111369">
    <property type="entry name" value="HlyD-like secretion proteins"/>
    <property type="match status" value="1"/>
</dbReference>
<dbReference type="Proteomes" id="UP000604898">
    <property type="component" value="Unassembled WGS sequence"/>
</dbReference>
<dbReference type="PANTHER" id="PTHR30469:SF36">
    <property type="entry name" value="BLL3903 PROTEIN"/>
    <property type="match status" value="1"/>
</dbReference>
<comment type="caution">
    <text evidence="3">The sequence shown here is derived from an EMBL/GenBank/DDBJ whole genome shotgun (WGS) entry which is preliminary data.</text>
</comment>
<comment type="similarity">
    <text evidence="1">Belongs to the membrane fusion protein (MFP) (TC 8.A.1) family.</text>
</comment>